<evidence type="ECO:0000313" key="2">
    <source>
        <dbReference type="Proteomes" id="UP001165101"/>
    </source>
</evidence>
<proteinExistence type="predicted"/>
<protein>
    <submittedName>
        <fullName evidence="1">Unnamed protein product</fullName>
    </submittedName>
</protein>
<accession>A0ACB5TI59</accession>
<comment type="caution">
    <text evidence="1">The sequence shown here is derived from an EMBL/GenBank/DDBJ whole genome shotgun (WGS) entry which is preliminary data.</text>
</comment>
<evidence type="ECO:0000313" key="1">
    <source>
        <dbReference type="EMBL" id="GME89186.1"/>
    </source>
</evidence>
<dbReference type="EMBL" id="BSXV01000458">
    <property type="protein sequence ID" value="GME89186.1"/>
    <property type="molecule type" value="Genomic_DNA"/>
</dbReference>
<gene>
    <name evidence="1" type="ORF">Cboi01_000129700</name>
</gene>
<keyword evidence="2" id="KW-1185">Reference proteome</keyword>
<sequence>MYNTGSYGYSSLSNSHSSHHTPNANPSSHLPSLSSGGANLNRDNPYSKRNRKHRDMPTIYDSLGKPINNNNNNNSTDNNSSTNQPSSGPVKNTSSLQRNYTHPPSINRSNSNTNNNISKSKNESTVRGGDITGKKSRSNSITSGSGSVTPATESLSSKLPPAAAKTDVAPKQESDHQPSKKIETDQKIVGTDKQDTKDVSISESSKQIPSEKPISKDHPTSASQSKEPASENKDDKPLKTNIASALSVNKNLEKPHTESLSKSTGEEKDSSKLSSKESRKSSVIETRRPSLSDPKKSSSTETRKISISTTSNSSSSIPIKKEKSHISSLNSKSGSIPSLNSKSTSSIASLNSKSSSLPSLNSRPSLHSKSSLNIKASLNSKPSAIPSLNSKPSLSTSAFSHDIKEKRRKSITIVSTPSSSLSSPSGSSSSSASSSTVALATANKALNAVSKASSSLTQTKIVEGISEEKDRDEVGNNKNDSESEIDIKTNSKGEKDHKIEKNSGVKKNHEGDKISTSSSESVSKKEITTVKKSHNEENKTISSESDLSSPNSASLKSSLEKLKIPKKSTSNPEFDTEDVVSTPHRRKRAPSFGSSDSEINTDVEESIPLPSRKTRKLIKAMNKNKTDGSDDERKLSSSKNLTLKSRSVSRSESPIGKKEQNHQIRKFSSKAGKDASGRSLLQRVCAKGNYKEAQSLIKMGANVNESDYAGNTPLHEAALEGFSSIVNLLLDNGADINKQSGYMDLDTALIDAASNLHLDVVSILLERGADPTLVNVQGDTALDALDRDRDINDLEDEDLEDYKKLKKLLAKETRKFRENNSHGASNGNSGSNNNSSVNRSGSRNENTHNNNNNNNHNNGNKSSSNYNSDGDNVSKKNGGSANKHPQKHNDPKDDIIAPIFDLGFVSKKGQTELFKRVADNDVTYVANYVSTMKPPSSLLCVAAKHGHTEIASLLLAFGADINYVDRNTGKSPLMFSVGKNHYETVKLLLNNDPNPFQKDKQGRNAVDLAKESDLEDDREVEALEKYIDNWRVKNEGNGTEKTESSASSTSNSYQSDKKEKKRKIRAVVHDSDSEEEDGEEDHDEEDDNNEEKSEIKKEKSLDKPVDKKPKVQLDDLSGHRDKKISSSALNIEKHRSIKKQKKVVSESSDHENHIENPEIAVKIERQESSEKSENLEDSESTKKPKVEIGTETVSESENLKTSNSLHDDLSSVPVVKSLSGSPPTTSSSATKSASPTHQIDSSKKLTSLKDLKPINSLSSLKSKVELSDNNENKIETKKEKSLTNLKDRDRTPTEEDLELKKAREAEAQKKRAALELQRLQRKKARQQQIANSIAAMEKKREEERREAELREEEKRIKQQQEDERKRQKAIEEAKLEAQRREIFLKKQIRSFYPIGLRQAVFGSIPPIETLRNYLPLYVYSIDGIKYCSDIQLAILLGIENLHSIFPQWERKSMSSIEKSRLWNFLWPMIGSPPAYKAALNSTVATKEYYETEERKFKQIVLHWIKLDDLVILLDNDVRFESLKNLLDENSIVEIMNVPTPCSSSSLSSLSTSDSSGSSGSIPEITDTDYKLILSNPSFKSPFRNFSKRIW</sequence>
<dbReference type="Proteomes" id="UP001165101">
    <property type="component" value="Unassembled WGS sequence"/>
</dbReference>
<reference evidence="1" key="1">
    <citation type="submission" date="2023-04" db="EMBL/GenBank/DDBJ databases">
        <title>Candida boidinii NBRC 1967.</title>
        <authorList>
            <person name="Ichikawa N."/>
            <person name="Sato H."/>
            <person name="Tonouchi N."/>
        </authorList>
    </citation>
    <scope>NUCLEOTIDE SEQUENCE</scope>
    <source>
        <strain evidence="1">NBRC 1967</strain>
    </source>
</reference>
<organism evidence="1 2">
    <name type="scientific">Candida boidinii</name>
    <name type="common">Yeast</name>
    <dbReference type="NCBI Taxonomy" id="5477"/>
    <lineage>
        <taxon>Eukaryota</taxon>
        <taxon>Fungi</taxon>
        <taxon>Dikarya</taxon>
        <taxon>Ascomycota</taxon>
        <taxon>Saccharomycotina</taxon>
        <taxon>Pichiomycetes</taxon>
        <taxon>Pichiales</taxon>
        <taxon>Pichiaceae</taxon>
        <taxon>Ogataea</taxon>
        <taxon>Ogataea/Candida clade</taxon>
    </lineage>
</organism>
<name>A0ACB5TI59_CANBO</name>